<keyword evidence="1" id="KW-0614">Plasmid</keyword>
<name>A0A679JBM9_9HYPH</name>
<evidence type="ECO:0000313" key="1">
    <source>
        <dbReference type="EMBL" id="CAA2136983.1"/>
    </source>
</evidence>
<sequence length="160" mass="16798">MIYVPPELHRAMRQVALDENRTESDVYGEAAQTFLTARGIPPVRTPARIAEANSQSSTMADLVKAIEHQGRRIDEVHASIAATRTAGNGSAPAGTKAAGAMKLLLGILKEAGAAGVGRRDLATAMHEAGVKSGTTEVAQAVLRGAGVVRTERGRWFIDGV</sequence>
<dbReference type="AlphaFoldDB" id="A0A679JBM9"/>
<proteinExistence type="predicted"/>
<geneLocation type="plasmid" evidence="1">
    <name>1</name>
</geneLocation>
<accession>A0A679JBM9</accession>
<dbReference type="RefSeq" id="WP_339159028.1">
    <property type="nucleotide sequence ID" value="NZ_LR743510.1"/>
</dbReference>
<dbReference type="EMBL" id="LR743510">
    <property type="protein sequence ID" value="CAA2136983.1"/>
    <property type="molecule type" value="Genomic_DNA"/>
</dbReference>
<gene>
    <name evidence="1" type="ORF">MBLL_00434</name>
</gene>
<protein>
    <submittedName>
        <fullName evidence="1">Uncharacterized protein</fullName>
    </submittedName>
</protein>
<reference evidence="1" key="1">
    <citation type="submission" date="2019-12" db="EMBL/GenBank/DDBJ databases">
        <authorList>
            <person name="Cremers G."/>
        </authorList>
    </citation>
    <scope>NUCLEOTIDE SEQUENCE</scope>
    <source>
        <strain evidence="1">Mbul2</strain>
        <plasmid evidence="1">1</plasmid>
    </source>
</reference>
<organism evidence="1">
    <name type="scientific">Methylobacterium bullatum</name>
    <dbReference type="NCBI Taxonomy" id="570505"/>
    <lineage>
        <taxon>Bacteria</taxon>
        <taxon>Pseudomonadati</taxon>
        <taxon>Pseudomonadota</taxon>
        <taxon>Alphaproteobacteria</taxon>
        <taxon>Hyphomicrobiales</taxon>
        <taxon>Methylobacteriaceae</taxon>
        <taxon>Methylobacterium</taxon>
    </lineage>
</organism>